<evidence type="ECO:0000256" key="1">
    <source>
        <dbReference type="PROSITE-ProRule" id="PRU00042"/>
    </source>
</evidence>
<name>A0AAD2CZC0_EUPCR</name>
<keyword evidence="5" id="KW-1185">Reference proteome</keyword>
<keyword evidence="1" id="KW-0862">Zinc</keyword>
<dbReference type="PROSITE" id="PS00028">
    <property type="entry name" value="ZINC_FINGER_C2H2_1"/>
    <property type="match status" value="1"/>
</dbReference>
<evidence type="ECO:0000313" key="4">
    <source>
        <dbReference type="EMBL" id="CAI2374647.1"/>
    </source>
</evidence>
<feature type="compositionally biased region" description="Polar residues" evidence="2">
    <location>
        <begin position="1"/>
        <end position="25"/>
    </location>
</feature>
<dbReference type="PROSITE" id="PS50157">
    <property type="entry name" value="ZINC_FINGER_C2H2_2"/>
    <property type="match status" value="1"/>
</dbReference>
<evidence type="ECO:0000256" key="2">
    <source>
        <dbReference type="SAM" id="MobiDB-lite"/>
    </source>
</evidence>
<organism evidence="4 5">
    <name type="scientific">Euplotes crassus</name>
    <dbReference type="NCBI Taxonomy" id="5936"/>
    <lineage>
        <taxon>Eukaryota</taxon>
        <taxon>Sar</taxon>
        <taxon>Alveolata</taxon>
        <taxon>Ciliophora</taxon>
        <taxon>Intramacronucleata</taxon>
        <taxon>Spirotrichea</taxon>
        <taxon>Hypotrichia</taxon>
        <taxon>Euplotida</taxon>
        <taxon>Euplotidae</taxon>
        <taxon>Moneuplotes</taxon>
    </lineage>
</organism>
<dbReference type="InterPro" id="IPR013087">
    <property type="entry name" value="Znf_C2H2_type"/>
</dbReference>
<gene>
    <name evidence="4" type="ORF">ECRASSUSDP1_LOCUS16004</name>
</gene>
<feature type="region of interest" description="Disordered" evidence="2">
    <location>
        <begin position="1"/>
        <end position="32"/>
    </location>
</feature>
<dbReference type="AlphaFoldDB" id="A0AAD2CZC0"/>
<keyword evidence="1" id="KW-0479">Metal-binding</keyword>
<feature type="domain" description="C2H2-type" evidence="3">
    <location>
        <begin position="201"/>
        <end position="230"/>
    </location>
</feature>
<proteinExistence type="predicted"/>
<dbReference type="EMBL" id="CAMPGE010016069">
    <property type="protein sequence ID" value="CAI2374647.1"/>
    <property type="molecule type" value="Genomic_DNA"/>
</dbReference>
<dbReference type="Proteomes" id="UP001295684">
    <property type="component" value="Unassembled WGS sequence"/>
</dbReference>
<evidence type="ECO:0000313" key="5">
    <source>
        <dbReference type="Proteomes" id="UP001295684"/>
    </source>
</evidence>
<keyword evidence="1" id="KW-0863">Zinc-finger</keyword>
<protein>
    <recommendedName>
        <fullName evidence="3">C2H2-type domain-containing protein</fullName>
    </recommendedName>
</protein>
<reference evidence="4" key="1">
    <citation type="submission" date="2023-07" db="EMBL/GenBank/DDBJ databases">
        <authorList>
            <consortium name="AG Swart"/>
            <person name="Singh M."/>
            <person name="Singh A."/>
            <person name="Seah K."/>
            <person name="Emmerich C."/>
        </authorList>
    </citation>
    <scope>NUCLEOTIDE SEQUENCE</scope>
    <source>
        <strain evidence="4">DP1</strain>
    </source>
</reference>
<sequence length="313" mass="36198">MSSAVANSNSQKHLSKHFSNASQMSKGDGNISEDLNEDYTSYKIIELLKHDKFMANLDHLNSVQAGQKLPEHLLTGELTKQKDDKPSVMNPLQEDINLLNEHFENSDRESDSSNLFDSFKEDLPKFDPSVNYYVEYWKTYIDIKMSREELSQVTEKRNEKLKEVYKIMKYYDSNYEDLKENRPNGRKKHNRRTAKEISKEFKCPYKCGKLYGSEGSLNLHMKLKHAGGNKTDREKTAKSLVIAQFRGEKLPDTTLNLPAGAIDEAAKELNIKFDNKLLKDLQQKAKEKFDQYLEKCRREGKIDPLTNLPFVSN</sequence>
<accession>A0AAD2CZC0</accession>
<comment type="caution">
    <text evidence="4">The sequence shown here is derived from an EMBL/GenBank/DDBJ whole genome shotgun (WGS) entry which is preliminary data.</text>
</comment>
<evidence type="ECO:0000259" key="3">
    <source>
        <dbReference type="PROSITE" id="PS50157"/>
    </source>
</evidence>
<dbReference type="GO" id="GO:0008270">
    <property type="term" value="F:zinc ion binding"/>
    <property type="evidence" value="ECO:0007669"/>
    <property type="project" value="UniProtKB-KW"/>
</dbReference>